<sequence>MKRTRLVRAMGISLIAGSMAFGLSAQAAQGLYSADELMDADVYDSNGEEIGEVEDILMSDDMSVHSLVIKTGDVLGLGGRDVVAERGSFTVRLEQDDKDDDEFDDQDYEVHMASTKDEVKSLPEYDESWWNQTRQGLRQAWENTKETSRSAWEDTKQATSSAWHNVKEGAEKMSDRAEDAVDN</sequence>
<proteinExistence type="predicted"/>
<evidence type="ECO:0000313" key="4">
    <source>
        <dbReference type="EMBL" id="SET90985.1"/>
    </source>
</evidence>
<feature type="compositionally biased region" description="Basic and acidic residues" evidence="1">
    <location>
        <begin position="165"/>
        <end position="183"/>
    </location>
</feature>
<feature type="chain" id="PRO_5011554585" evidence="2">
    <location>
        <begin position="28"/>
        <end position="183"/>
    </location>
</feature>
<feature type="signal peptide" evidence="2">
    <location>
        <begin position="1"/>
        <end position="27"/>
    </location>
</feature>
<keyword evidence="2" id="KW-0732">Signal</keyword>
<dbReference type="STRING" id="430453.SAMN04487962_14210"/>
<dbReference type="AlphaFoldDB" id="A0A1I0I5E0"/>
<dbReference type="EMBL" id="FOHZ01000042">
    <property type="protein sequence ID" value="SET90985.1"/>
    <property type="molecule type" value="Genomic_DNA"/>
</dbReference>
<evidence type="ECO:0000259" key="3">
    <source>
        <dbReference type="Pfam" id="PF05239"/>
    </source>
</evidence>
<dbReference type="Gene3D" id="2.30.30.240">
    <property type="entry name" value="PRC-barrel domain"/>
    <property type="match status" value="1"/>
</dbReference>
<feature type="region of interest" description="Disordered" evidence="1">
    <location>
        <begin position="140"/>
        <end position="183"/>
    </location>
</feature>
<reference evidence="5" key="1">
    <citation type="submission" date="2016-10" db="EMBL/GenBank/DDBJ databases">
        <authorList>
            <person name="Varghese N."/>
            <person name="Submissions S."/>
        </authorList>
    </citation>
    <scope>NUCLEOTIDE SEQUENCE [LARGE SCALE GENOMIC DNA]</scope>
    <source>
        <strain evidence="5">CGMCC 1.6489</strain>
    </source>
</reference>
<keyword evidence="5" id="KW-1185">Reference proteome</keyword>
<dbReference type="RefSeq" id="WP_091855160.1">
    <property type="nucleotide sequence ID" value="NZ_FOHZ01000042.1"/>
</dbReference>
<organism evidence="4 5">
    <name type="scientific">Marinobacter segnicrescens</name>
    <dbReference type="NCBI Taxonomy" id="430453"/>
    <lineage>
        <taxon>Bacteria</taxon>
        <taxon>Pseudomonadati</taxon>
        <taxon>Pseudomonadota</taxon>
        <taxon>Gammaproteobacteria</taxon>
        <taxon>Pseudomonadales</taxon>
        <taxon>Marinobacteraceae</taxon>
        <taxon>Marinobacter</taxon>
    </lineage>
</organism>
<dbReference type="SUPFAM" id="SSF50346">
    <property type="entry name" value="PRC-barrel domain"/>
    <property type="match status" value="1"/>
</dbReference>
<evidence type="ECO:0000256" key="1">
    <source>
        <dbReference type="SAM" id="MobiDB-lite"/>
    </source>
</evidence>
<evidence type="ECO:0000313" key="5">
    <source>
        <dbReference type="Proteomes" id="UP000198762"/>
    </source>
</evidence>
<gene>
    <name evidence="4" type="ORF">SAMN04487962_14210</name>
</gene>
<dbReference type="OrthoDB" id="6182585at2"/>
<protein>
    <submittedName>
        <fullName evidence="4">PRC-barrel domain-containing protein</fullName>
    </submittedName>
</protein>
<dbReference type="Proteomes" id="UP000198762">
    <property type="component" value="Unassembled WGS sequence"/>
</dbReference>
<dbReference type="InterPro" id="IPR027275">
    <property type="entry name" value="PRC-brl_dom"/>
</dbReference>
<evidence type="ECO:0000256" key="2">
    <source>
        <dbReference type="SAM" id="SignalP"/>
    </source>
</evidence>
<name>A0A1I0I5E0_9GAMM</name>
<accession>A0A1I0I5E0</accession>
<dbReference type="Pfam" id="PF05239">
    <property type="entry name" value="PRC"/>
    <property type="match status" value="1"/>
</dbReference>
<dbReference type="Gene3D" id="1.10.287.700">
    <property type="entry name" value="Helix hairpin bin"/>
    <property type="match status" value="1"/>
</dbReference>
<feature type="compositionally biased region" description="Basic and acidic residues" evidence="1">
    <location>
        <begin position="143"/>
        <end position="156"/>
    </location>
</feature>
<dbReference type="InterPro" id="IPR011033">
    <property type="entry name" value="PRC_barrel-like_sf"/>
</dbReference>
<feature type="domain" description="PRC-barrel" evidence="3">
    <location>
        <begin position="32"/>
        <end position="83"/>
    </location>
</feature>